<dbReference type="eggNOG" id="COG1773">
    <property type="taxonomic scope" value="Bacteria"/>
</dbReference>
<organism evidence="3 4">
    <name type="scientific">Caenispirillum salinarum AK4</name>
    <dbReference type="NCBI Taxonomy" id="1238182"/>
    <lineage>
        <taxon>Bacteria</taxon>
        <taxon>Pseudomonadati</taxon>
        <taxon>Pseudomonadota</taxon>
        <taxon>Alphaproteobacteria</taxon>
        <taxon>Rhodospirillales</taxon>
        <taxon>Novispirillaceae</taxon>
        <taxon>Caenispirillum</taxon>
    </lineage>
</organism>
<comment type="similarity">
    <text evidence="1">Belongs to the HupH/HyaF family.</text>
</comment>
<evidence type="ECO:0000313" key="3">
    <source>
        <dbReference type="EMBL" id="EKV30751.1"/>
    </source>
</evidence>
<dbReference type="InterPro" id="IPR038527">
    <property type="entry name" value="HupH_C_sf"/>
</dbReference>
<dbReference type="Gene3D" id="3.30.1370.140">
    <property type="entry name" value="HupH hydrogenase expression protein, C-terminal domain"/>
    <property type="match status" value="2"/>
</dbReference>
<dbReference type="EMBL" id="ANHY01000007">
    <property type="protein sequence ID" value="EKV30751.1"/>
    <property type="molecule type" value="Genomic_DNA"/>
</dbReference>
<proteinExistence type="inferred from homology"/>
<evidence type="ECO:0000313" key="4">
    <source>
        <dbReference type="Proteomes" id="UP000009881"/>
    </source>
</evidence>
<reference evidence="3 4" key="1">
    <citation type="journal article" date="2013" name="Genome Announc.">
        <title>Draft Genome Sequence of an Alphaproteobacterium, Caenispirillum salinarum AK4(T), Isolated from a Solar Saltern.</title>
        <authorList>
            <person name="Khatri I."/>
            <person name="Singh A."/>
            <person name="Korpole S."/>
            <person name="Pinnaka A.K."/>
            <person name="Subramanian S."/>
        </authorList>
    </citation>
    <scope>NUCLEOTIDE SEQUENCE [LARGE SCALE GENOMIC DNA]</scope>
    <source>
        <strain evidence="3 4">AK4</strain>
    </source>
</reference>
<dbReference type="GO" id="GO:0003677">
    <property type="term" value="F:DNA binding"/>
    <property type="evidence" value="ECO:0007669"/>
    <property type="project" value="UniProtKB-KW"/>
</dbReference>
<feature type="domain" description="HupH hydrogenase expression protein C-terminal" evidence="2">
    <location>
        <begin position="37"/>
        <end position="130"/>
    </location>
</feature>
<evidence type="ECO:0000256" key="1">
    <source>
        <dbReference type="ARBA" id="ARBA00010832"/>
    </source>
</evidence>
<dbReference type="RefSeq" id="WP_009540196.1">
    <property type="nucleotide sequence ID" value="NZ_ANHY01000007.1"/>
</dbReference>
<protein>
    <submittedName>
        <fullName evidence="3">Hydrogenase maturation factor HoxQ</fullName>
    </submittedName>
</protein>
<dbReference type="Proteomes" id="UP000009881">
    <property type="component" value="Unassembled WGS sequence"/>
</dbReference>
<feature type="domain" description="HupH hydrogenase expression protein C-terminal" evidence="2">
    <location>
        <begin position="148"/>
        <end position="267"/>
    </location>
</feature>
<comment type="caution">
    <text evidence="3">The sequence shown here is derived from an EMBL/GenBank/DDBJ whole genome shotgun (WGS) entry which is preliminary data.</text>
</comment>
<evidence type="ECO:0000259" key="2">
    <source>
        <dbReference type="Pfam" id="PF04809"/>
    </source>
</evidence>
<dbReference type="PATRIC" id="fig|1238182.3.peg.1750"/>
<keyword evidence="3" id="KW-0371">Homeobox</keyword>
<dbReference type="OrthoDB" id="6560677at2"/>
<dbReference type="Pfam" id="PF04809">
    <property type="entry name" value="HupH_C"/>
    <property type="match status" value="2"/>
</dbReference>
<name>K9HQQ3_9PROT</name>
<gene>
    <name evidence="3" type="ORF">C882_4088</name>
</gene>
<dbReference type="InterPro" id="IPR006894">
    <property type="entry name" value="HupH_Hydgase_express_prot_C"/>
</dbReference>
<accession>K9HQQ3</accession>
<dbReference type="AlphaFoldDB" id="K9HQQ3"/>
<keyword evidence="4" id="KW-1185">Reference proteome</keyword>
<dbReference type="STRING" id="1238182.C882_4088"/>
<sequence>MIGPSMGDALLSLRSSDATEAHRRRSFTDEDIAAMTGARAVFDALTAAVASHRIGRDTPVRVSLEGLSADEHRLVEEVLGEGEVLVKLPGEARVQESVMAGIWRVADPATGTRWLEVADIPSVVRAAVRGLPSAIKVPAEDRIPRGAMNVRPVLGELRDHAALRADDPTAHQPHEVNLTLLPMTPIDLMVLETALDGDGPVDILSRGYGNCRVVSTGIRNVWRLMYFNADDKMILHVLQVGDVPAAALAAQEDLTDTAERLSEILGAYYA</sequence>